<dbReference type="SUPFAM" id="SSF46785">
    <property type="entry name" value="Winged helix' DNA-binding domain"/>
    <property type="match status" value="1"/>
</dbReference>
<accession>A0ABZ3IZE0</accession>
<dbReference type="SMART" id="SM00345">
    <property type="entry name" value="HTH_GNTR"/>
    <property type="match status" value="1"/>
</dbReference>
<dbReference type="Gene3D" id="3.40.640.10">
    <property type="entry name" value="Type I PLP-dependent aspartate aminotransferase-like (Major domain)"/>
    <property type="match status" value="1"/>
</dbReference>
<evidence type="ECO:0000256" key="4">
    <source>
        <dbReference type="ARBA" id="ARBA00023125"/>
    </source>
</evidence>
<dbReference type="PANTHER" id="PTHR46577">
    <property type="entry name" value="HTH-TYPE TRANSCRIPTIONAL REGULATORY PROTEIN GABR"/>
    <property type="match status" value="1"/>
</dbReference>
<dbReference type="EMBL" id="CP155571">
    <property type="protein sequence ID" value="XFO71360.1"/>
    <property type="molecule type" value="Genomic_DNA"/>
</dbReference>
<dbReference type="RefSeq" id="WP_093796101.1">
    <property type="nucleotide sequence ID" value="NZ_CP155571.1"/>
</dbReference>
<name>A0ABZ3IZE0_SPOA4</name>
<dbReference type="InterPro" id="IPR051446">
    <property type="entry name" value="HTH_trans_reg/aminotransferase"/>
</dbReference>
<dbReference type="Pfam" id="PF00155">
    <property type="entry name" value="Aminotran_1_2"/>
    <property type="match status" value="1"/>
</dbReference>
<keyword evidence="8" id="KW-1185">Reference proteome</keyword>
<evidence type="ECO:0000256" key="2">
    <source>
        <dbReference type="ARBA" id="ARBA00022898"/>
    </source>
</evidence>
<proteinExistence type="inferred from homology"/>
<dbReference type="InterPro" id="IPR015422">
    <property type="entry name" value="PyrdxlP-dep_Trfase_small"/>
</dbReference>
<evidence type="ECO:0000256" key="5">
    <source>
        <dbReference type="ARBA" id="ARBA00023163"/>
    </source>
</evidence>
<dbReference type="PANTHER" id="PTHR46577:SF2">
    <property type="entry name" value="TRANSCRIPTIONAL REGULATORY PROTEIN"/>
    <property type="match status" value="1"/>
</dbReference>
<dbReference type="Pfam" id="PF00392">
    <property type="entry name" value="GntR"/>
    <property type="match status" value="1"/>
</dbReference>
<dbReference type="InterPro" id="IPR000524">
    <property type="entry name" value="Tscrpt_reg_HTH_GntR"/>
</dbReference>
<dbReference type="Gene3D" id="1.10.10.10">
    <property type="entry name" value="Winged helix-like DNA-binding domain superfamily/Winged helix DNA-binding domain"/>
    <property type="match status" value="1"/>
</dbReference>
<dbReference type="CDD" id="cd07377">
    <property type="entry name" value="WHTH_GntR"/>
    <property type="match status" value="1"/>
</dbReference>
<dbReference type="Gene3D" id="3.90.1150.10">
    <property type="entry name" value="Aspartate Aminotransferase, domain 1"/>
    <property type="match status" value="1"/>
</dbReference>
<evidence type="ECO:0000256" key="1">
    <source>
        <dbReference type="ARBA" id="ARBA00005384"/>
    </source>
</evidence>
<dbReference type="Proteomes" id="UP000216052">
    <property type="component" value="Chromosome"/>
</dbReference>
<keyword evidence="3" id="KW-0805">Transcription regulation</keyword>
<organism evidence="7 8">
    <name type="scientific">Sporomusa acidovorans (strain ATCC 49682 / DSM 3132 / Mol)</name>
    <dbReference type="NCBI Taxonomy" id="1123286"/>
    <lineage>
        <taxon>Bacteria</taxon>
        <taxon>Bacillati</taxon>
        <taxon>Bacillota</taxon>
        <taxon>Negativicutes</taxon>
        <taxon>Selenomonadales</taxon>
        <taxon>Sporomusaceae</taxon>
        <taxon>Sporomusa</taxon>
    </lineage>
</organism>
<dbReference type="SUPFAM" id="SSF53383">
    <property type="entry name" value="PLP-dependent transferases"/>
    <property type="match status" value="1"/>
</dbReference>
<dbReference type="InterPro" id="IPR015424">
    <property type="entry name" value="PyrdxlP-dep_Trfase"/>
</dbReference>
<dbReference type="InterPro" id="IPR036390">
    <property type="entry name" value="WH_DNA-bd_sf"/>
</dbReference>
<keyword evidence="5" id="KW-0804">Transcription</keyword>
<gene>
    <name evidence="7" type="primary">norG</name>
    <name evidence="7" type="ORF">SPACI_013750</name>
</gene>
<dbReference type="InterPro" id="IPR004839">
    <property type="entry name" value="Aminotransferase_I/II_large"/>
</dbReference>
<keyword evidence="4" id="KW-0238">DNA-binding</keyword>
<evidence type="ECO:0000259" key="6">
    <source>
        <dbReference type="PROSITE" id="PS50949"/>
    </source>
</evidence>
<keyword evidence="2" id="KW-0663">Pyridoxal phosphate</keyword>
<feature type="domain" description="HTH gntR-type" evidence="6">
    <location>
        <begin position="14"/>
        <end position="82"/>
    </location>
</feature>
<dbReference type="CDD" id="cd00609">
    <property type="entry name" value="AAT_like"/>
    <property type="match status" value="1"/>
</dbReference>
<dbReference type="InterPro" id="IPR036388">
    <property type="entry name" value="WH-like_DNA-bd_sf"/>
</dbReference>
<dbReference type="PROSITE" id="PS50949">
    <property type="entry name" value="HTH_GNTR"/>
    <property type="match status" value="1"/>
</dbReference>
<dbReference type="PRINTS" id="PR00035">
    <property type="entry name" value="HTHGNTR"/>
</dbReference>
<reference evidence="7" key="1">
    <citation type="submission" date="2024-05" db="EMBL/GenBank/DDBJ databases">
        <title>Isolation and characterization of Sporomusa carbonis sp. nov., a carboxydotrophic hydrogenogen in the genus of Sporomusa isolated from a charcoal burning pile.</title>
        <authorList>
            <person name="Boeer T."/>
            <person name="Rosenbaum F."/>
            <person name="Eysell L."/>
            <person name="Mueller V."/>
            <person name="Daniel R."/>
            <person name="Poehlein A."/>
        </authorList>
    </citation>
    <scope>NUCLEOTIDE SEQUENCE [LARGE SCALE GENOMIC DNA]</scope>
    <source>
        <strain evidence="7">DSM 3132</strain>
    </source>
</reference>
<sequence length="484" mass="54522">MFSIDWRPNKKDRMPLHIQIMEYIKSKIYSGDWPVNTKLPPQRELAHIFHVNRSTLATALAELIADGLLKSKIGSGIWVANNTWSVLASPKQVDWNHYVDSGICLPNFPAIQEINRSEFNPANIRLGTGELSPDLIPSAELKSIISKIPDKIQSFGYEEAKGLLYLRQQISQYVRDLGINASPASILIVSGALQALQLICFGLLPKGANIFLEKPSYLSSLKLFQSMSMQFHGIPMDNEGIEPAPIRYQNKRQSTSLLYTIPCFHNPTGILMTKQRRQDVLALSQQELLPIIEDDVYRELWIDAPPPAPLKARDQDGRVIYIGSLSKSLSPGLRIGWIIGPEPVIERLADIKMQNDYGSSSLSQWAAAEWLASGLHQNQLRKVRAELRIRRDFALEALNMYFSDIATWTIPQGGFYIWLKLIHPVSMQKLFKTALDNGLLINPGNIYDALANHHLRLSYSYAALPDMKQGLSRLATIIHKLEHA</sequence>
<protein>
    <submittedName>
        <fullName evidence="7">HTH-type transcriptional regulator NorG</fullName>
    </submittedName>
</protein>
<comment type="similarity">
    <text evidence="1">In the C-terminal section; belongs to the class-I pyridoxal-phosphate-dependent aminotransferase family.</text>
</comment>
<dbReference type="InterPro" id="IPR015421">
    <property type="entry name" value="PyrdxlP-dep_Trfase_major"/>
</dbReference>
<evidence type="ECO:0000313" key="8">
    <source>
        <dbReference type="Proteomes" id="UP000216052"/>
    </source>
</evidence>
<evidence type="ECO:0000256" key="3">
    <source>
        <dbReference type="ARBA" id="ARBA00023015"/>
    </source>
</evidence>
<evidence type="ECO:0000313" key="7">
    <source>
        <dbReference type="EMBL" id="XFO71360.1"/>
    </source>
</evidence>